<organism evidence="3">
    <name type="scientific">Chlorobium phaeovibrioides</name>
    <dbReference type="NCBI Taxonomy" id="1094"/>
    <lineage>
        <taxon>Bacteria</taxon>
        <taxon>Pseudomonadati</taxon>
        <taxon>Chlorobiota</taxon>
        <taxon>Chlorobiia</taxon>
        <taxon>Chlorobiales</taxon>
        <taxon>Chlorobiaceae</taxon>
        <taxon>Chlorobium/Pelodictyon group</taxon>
        <taxon>Chlorobium</taxon>
    </lineage>
</organism>
<sequence length="98" mass="10742">MTTKKPSLAAALRQKSEPKDTMPISTRTEPAEAIVSGNRTTTTAPNRIGKKSITGWFDAEVLKQLKMIGLEHDMSIQQMVGDALNDFFAKHGKSQIAK</sequence>
<name>A0A5M8I4S4_CHLPH</name>
<dbReference type="Pfam" id="PF20605">
    <property type="entry name" value="Antitox_RHH"/>
    <property type="match status" value="1"/>
</dbReference>
<keyword evidence="3" id="KW-0614">Plasmid</keyword>
<accession>A0A5M8I4S4</accession>
<protein>
    <recommendedName>
        <fullName evidence="2">Antitoxin-like ribbon-helix-helix domain-containing protein</fullName>
    </recommendedName>
</protein>
<geneLocation type="plasmid" evidence="3">
    <name>pl1</name>
</geneLocation>
<comment type="caution">
    <text evidence="3">The sequence shown here is derived from an EMBL/GenBank/DDBJ whole genome shotgun (WGS) entry which is preliminary data.</text>
</comment>
<reference evidence="3" key="1">
    <citation type="submission" date="2019-07" db="EMBL/GenBank/DDBJ databases">
        <title>Draft genome Sequence of Chlorobium phaeovibrioides sp. strain PhvTcv-s14, from the Phylum Chlorobi.</title>
        <authorList>
            <person name="Babenko V."/>
            <person name="Boldyreva D."/>
            <person name="Kanygina A."/>
            <person name="Selezneva O."/>
            <person name="Akopiyan T."/>
            <person name="Lunina O."/>
        </authorList>
    </citation>
    <scope>NUCLEOTIDE SEQUENCE [LARGE SCALE GENOMIC DNA]</scope>
    <source>
        <strain evidence="3">GrTcv12</strain>
        <plasmid evidence="3">pl1</plasmid>
    </source>
</reference>
<dbReference type="Proteomes" id="UP000327458">
    <property type="component" value="Plasmid pl1"/>
</dbReference>
<gene>
    <name evidence="3" type="ORF">FP507_10675</name>
</gene>
<dbReference type="RefSeq" id="WP_151418930.1">
    <property type="nucleotide sequence ID" value="NZ_CM018433.1"/>
</dbReference>
<evidence type="ECO:0000256" key="1">
    <source>
        <dbReference type="SAM" id="MobiDB-lite"/>
    </source>
</evidence>
<evidence type="ECO:0000313" key="3">
    <source>
        <dbReference type="EMBL" id="KAA6230478.1"/>
    </source>
</evidence>
<feature type="region of interest" description="Disordered" evidence="1">
    <location>
        <begin position="1"/>
        <end position="27"/>
    </location>
</feature>
<dbReference type="AlphaFoldDB" id="A0A5M8I4S4"/>
<dbReference type="EMBL" id="VMRG01000003">
    <property type="protein sequence ID" value="KAA6230478.1"/>
    <property type="molecule type" value="Genomic_DNA"/>
</dbReference>
<evidence type="ECO:0000259" key="2">
    <source>
        <dbReference type="Pfam" id="PF20605"/>
    </source>
</evidence>
<proteinExistence type="predicted"/>
<feature type="domain" description="Antitoxin-like ribbon-helix-helix" evidence="2">
    <location>
        <begin position="47"/>
        <end position="96"/>
    </location>
</feature>
<dbReference type="InterPro" id="IPR046765">
    <property type="entry name" value="Antitox_RHH"/>
</dbReference>